<reference evidence="13" key="1">
    <citation type="submission" date="2016-10" db="EMBL/GenBank/DDBJ databases">
        <authorList>
            <person name="Varghese N."/>
            <person name="Submissions S."/>
        </authorList>
    </citation>
    <scope>NUCLEOTIDE SEQUENCE [LARGE SCALE GENOMIC DNA]</scope>
    <source>
        <strain evidence="13">DSM 8987</strain>
    </source>
</reference>
<dbReference type="EMBL" id="FNAQ01000002">
    <property type="protein sequence ID" value="SDD94514.1"/>
    <property type="molecule type" value="Genomic_DNA"/>
</dbReference>
<gene>
    <name evidence="9" type="primary">ispE</name>
    <name evidence="12" type="ORF">SAMN05661003_102193</name>
</gene>
<keyword evidence="4 9" id="KW-0808">Transferase</keyword>
<dbReference type="EC" id="2.7.1.148" evidence="2 9"/>
<dbReference type="Proteomes" id="UP000243205">
    <property type="component" value="Unassembled WGS sequence"/>
</dbReference>
<evidence type="ECO:0000256" key="2">
    <source>
        <dbReference type="ARBA" id="ARBA00012052"/>
    </source>
</evidence>
<dbReference type="SUPFAM" id="SSF55060">
    <property type="entry name" value="GHMP Kinase, C-terminal domain"/>
    <property type="match status" value="1"/>
</dbReference>
<dbReference type="InterPro" id="IPR004424">
    <property type="entry name" value="IspE"/>
</dbReference>
<dbReference type="Gene3D" id="3.30.230.10">
    <property type="match status" value="1"/>
</dbReference>
<feature type="domain" description="GHMP kinase N-terminal" evidence="10">
    <location>
        <begin position="65"/>
        <end position="142"/>
    </location>
</feature>
<feature type="active site" evidence="9">
    <location>
        <position position="9"/>
    </location>
</feature>
<name>A0A1G6YVH9_9BACT</name>
<dbReference type="NCBIfam" id="NF011202">
    <property type="entry name" value="PRK14608.1"/>
    <property type="match status" value="1"/>
</dbReference>
<evidence type="ECO:0000256" key="1">
    <source>
        <dbReference type="ARBA" id="ARBA00009684"/>
    </source>
</evidence>
<dbReference type="AlphaFoldDB" id="A0A1G6YVH9"/>
<keyword evidence="7 9" id="KW-0067">ATP-binding</keyword>
<dbReference type="PIRSF" id="PIRSF010376">
    <property type="entry name" value="IspE"/>
    <property type="match status" value="1"/>
</dbReference>
<dbReference type="PANTHER" id="PTHR43527">
    <property type="entry name" value="4-DIPHOSPHOCYTIDYL-2-C-METHYL-D-ERYTHRITOL KINASE, CHLOROPLASTIC"/>
    <property type="match status" value="1"/>
</dbReference>
<evidence type="ECO:0000256" key="3">
    <source>
        <dbReference type="ARBA" id="ARBA00017473"/>
    </source>
</evidence>
<feature type="active site" evidence="9">
    <location>
        <position position="135"/>
    </location>
</feature>
<evidence type="ECO:0000256" key="8">
    <source>
        <dbReference type="ARBA" id="ARBA00032554"/>
    </source>
</evidence>
<keyword evidence="5 9" id="KW-0547">Nucleotide-binding</keyword>
<feature type="domain" description="GHMP kinase C-terminal" evidence="11">
    <location>
        <begin position="198"/>
        <end position="262"/>
    </location>
</feature>
<dbReference type="GO" id="GO:0005524">
    <property type="term" value="F:ATP binding"/>
    <property type="evidence" value="ECO:0007669"/>
    <property type="project" value="UniProtKB-UniRule"/>
</dbReference>
<comment type="pathway">
    <text evidence="9">Isoprenoid biosynthesis; isopentenyl diphosphate biosynthesis via DXP pathway; isopentenyl diphosphate from 1-deoxy-D-xylulose 5-phosphate: step 3/6.</text>
</comment>
<evidence type="ECO:0000313" key="13">
    <source>
        <dbReference type="Proteomes" id="UP000243205"/>
    </source>
</evidence>
<evidence type="ECO:0000256" key="7">
    <source>
        <dbReference type="ARBA" id="ARBA00022840"/>
    </source>
</evidence>
<dbReference type="GO" id="GO:0050515">
    <property type="term" value="F:4-(cytidine 5'-diphospho)-2-C-methyl-D-erythritol kinase activity"/>
    <property type="evidence" value="ECO:0007669"/>
    <property type="project" value="UniProtKB-UniRule"/>
</dbReference>
<dbReference type="Gene3D" id="3.30.70.890">
    <property type="entry name" value="GHMP kinase, C-terminal domain"/>
    <property type="match status" value="1"/>
</dbReference>
<dbReference type="InterPro" id="IPR020568">
    <property type="entry name" value="Ribosomal_Su5_D2-typ_SF"/>
</dbReference>
<dbReference type="RefSeq" id="WP_092076219.1">
    <property type="nucleotide sequence ID" value="NZ_CALFZY010000007.1"/>
</dbReference>
<evidence type="ECO:0000256" key="4">
    <source>
        <dbReference type="ARBA" id="ARBA00022679"/>
    </source>
</evidence>
<dbReference type="InterPro" id="IPR014721">
    <property type="entry name" value="Ribsml_uS5_D2-typ_fold_subgr"/>
</dbReference>
<feature type="binding site" evidence="9">
    <location>
        <begin position="93"/>
        <end position="103"/>
    </location>
    <ligand>
        <name>ATP</name>
        <dbReference type="ChEBI" id="CHEBI:30616"/>
    </ligand>
</feature>
<keyword evidence="9" id="KW-0414">Isoprene biosynthesis</keyword>
<dbReference type="SUPFAM" id="SSF54211">
    <property type="entry name" value="Ribosomal protein S5 domain 2-like"/>
    <property type="match status" value="1"/>
</dbReference>
<evidence type="ECO:0000259" key="10">
    <source>
        <dbReference type="Pfam" id="PF00288"/>
    </source>
</evidence>
<dbReference type="NCBIfam" id="TIGR00154">
    <property type="entry name" value="ispE"/>
    <property type="match status" value="1"/>
</dbReference>
<comment type="similarity">
    <text evidence="1 9">Belongs to the GHMP kinase family. IspE subfamily.</text>
</comment>
<dbReference type="InterPro" id="IPR006204">
    <property type="entry name" value="GHMP_kinase_N_dom"/>
</dbReference>
<comment type="catalytic activity">
    <reaction evidence="9">
        <text>4-CDP-2-C-methyl-D-erythritol + ATP = 4-CDP-2-C-methyl-D-erythritol 2-phosphate + ADP + H(+)</text>
        <dbReference type="Rhea" id="RHEA:18437"/>
        <dbReference type="ChEBI" id="CHEBI:15378"/>
        <dbReference type="ChEBI" id="CHEBI:30616"/>
        <dbReference type="ChEBI" id="CHEBI:57823"/>
        <dbReference type="ChEBI" id="CHEBI:57919"/>
        <dbReference type="ChEBI" id="CHEBI:456216"/>
        <dbReference type="EC" id="2.7.1.148"/>
    </reaction>
</comment>
<dbReference type="OrthoDB" id="9809438at2"/>
<dbReference type="InterPro" id="IPR036554">
    <property type="entry name" value="GHMP_kinase_C_sf"/>
</dbReference>
<dbReference type="GO" id="GO:0016114">
    <property type="term" value="P:terpenoid biosynthetic process"/>
    <property type="evidence" value="ECO:0007669"/>
    <property type="project" value="UniProtKB-UniRule"/>
</dbReference>
<evidence type="ECO:0000256" key="9">
    <source>
        <dbReference type="HAMAP-Rule" id="MF_00061"/>
    </source>
</evidence>
<sequence>MAIYRAAAKVNLCLHVLSRQADGYHQLCMLMQRIGLYDLIEIELTAGSGVELECAGVVLPPGGCNLAERAARLLLDQLSDPPGVRIVLHKRIPVAAGLGGGSSDAATVLLALRQQLNVPLAQEQLMALGLRLGADVPFFLQGQPAWALGIGERLQPLRGLPNCWYVLLNPGVALSTAQVYGQVRHYSTAPMRRLHFTRTAELAGLLHNDLQLPAQGLAPAIEQAAAALHAAGAEAVLLSGSGATLFALCDSEVAARQLAARLALAPGWWLAVAEGLVDVPALLPAPA</sequence>
<evidence type="ECO:0000259" key="11">
    <source>
        <dbReference type="Pfam" id="PF08544"/>
    </source>
</evidence>
<evidence type="ECO:0000256" key="6">
    <source>
        <dbReference type="ARBA" id="ARBA00022777"/>
    </source>
</evidence>
<dbReference type="PANTHER" id="PTHR43527:SF2">
    <property type="entry name" value="4-DIPHOSPHOCYTIDYL-2-C-METHYL-D-ERYTHRITOL KINASE, CHLOROPLASTIC"/>
    <property type="match status" value="1"/>
</dbReference>
<evidence type="ECO:0000313" key="12">
    <source>
        <dbReference type="EMBL" id="SDD94514.1"/>
    </source>
</evidence>
<dbReference type="STRING" id="57664.SAMN05661003_102193"/>
<dbReference type="Pfam" id="PF08544">
    <property type="entry name" value="GHMP_kinases_C"/>
    <property type="match status" value="1"/>
</dbReference>
<comment type="function">
    <text evidence="9">Catalyzes the phosphorylation of the position 2 hydroxy group of 4-diphosphocytidyl-2C-methyl-D-erythritol.</text>
</comment>
<dbReference type="HAMAP" id="MF_00061">
    <property type="entry name" value="IspE"/>
    <property type="match status" value="1"/>
</dbReference>
<accession>A0A1G6YVH9</accession>
<evidence type="ECO:0000256" key="5">
    <source>
        <dbReference type="ARBA" id="ARBA00022741"/>
    </source>
</evidence>
<dbReference type="Pfam" id="PF00288">
    <property type="entry name" value="GHMP_kinases_N"/>
    <property type="match status" value="1"/>
</dbReference>
<dbReference type="GO" id="GO:0019288">
    <property type="term" value="P:isopentenyl diphosphate biosynthetic process, methylerythritol 4-phosphate pathway"/>
    <property type="evidence" value="ECO:0007669"/>
    <property type="project" value="UniProtKB-UniRule"/>
</dbReference>
<dbReference type="UniPathway" id="UPA00056">
    <property type="reaction ID" value="UER00094"/>
</dbReference>
<protein>
    <recommendedName>
        <fullName evidence="3 9">4-diphosphocytidyl-2-C-methyl-D-erythritol kinase</fullName>
        <shortName evidence="9">CMK</shortName>
        <ecNumber evidence="2 9">2.7.1.148</ecNumber>
    </recommendedName>
    <alternativeName>
        <fullName evidence="8 9">4-(cytidine-5'-diphospho)-2-C-methyl-D-erythritol kinase</fullName>
    </alternativeName>
</protein>
<keyword evidence="6 9" id="KW-0418">Kinase</keyword>
<keyword evidence="13" id="KW-1185">Reference proteome</keyword>
<proteinExistence type="inferred from homology"/>
<organism evidence="12 13">
    <name type="scientific">Desulfuromonas thiophila</name>
    <dbReference type="NCBI Taxonomy" id="57664"/>
    <lineage>
        <taxon>Bacteria</taxon>
        <taxon>Pseudomonadati</taxon>
        <taxon>Thermodesulfobacteriota</taxon>
        <taxon>Desulfuromonadia</taxon>
        <taxon>Desulfuromonadales</taxon>
        <taxon>Desulfuromonadaceae</taxon>
        <taxon>Desulfuromonas</taxon>
    </lineage>
</organism>
<dbReference type="InterPro" id="IPR013750">
    <property type="entry name" value="GHMP_kinase_C_dom"/>
</dbReference>